<organism evidence="3 4">
    <name type="scientific">Drancourtella massiliensis</name>
    <dbReference type="NCBI Taxonomy" id="1632013"/>
    <lineage>
        <taxon>Bacteria</taxon>
        <taxon>Bacillati</taxon>
        <taxon>Bacillota</taxon>
        <taxon>Clostridia</taxon>
        <taxon>Eubacteriales</taxon>
        <taxon>Oscillospiraceae</taxon>
        <taxon>Drancourtella</taxon>
    </lineage>
</organism>
<evidence type="ECO:0000259" key="2">
    <source>
        <dbReference type="Pfam" id="PF02272"/>
    </source>
</evidence>
<dbReference type="Gene3D" id="3.10.310.30">
    <property type="match status" value="1"/>
</dbReference>
<evidence type="ECO:0000313" key="3">
    <source>
        <dbReference type="EMBL" id="MBM6742807.1"/>
    </source>
</evidence>
<feature type="domain" description="DHHA1" evidence="2">
    <location>
        <begin position="215"/>
        <end position="305"/>
    </location>
</feature>
<dbReference type="PANTHER" id="PTHR47618:SF1">
    <property type="entry name" value="BIFUNCTIONAL OLIGORIBONUCLEASE AND PAP PHOSPHATASE NRNA"/>
    <property type="match status" value="1"/>
</dbReference>
<evidence type="ECO:0000313" key="4">
    <source>
        <dbReference type="Proteomes" id="UP000775686"/>
    </source>
</evidence>
<dbReference type="InterPro" id="IPR001667">
    <property type="entry name" value="DDH_dom"/>
</dbReference>
<dbReference type="InterPro" id="IPR003156">
    <property type="entry name" value="DHHA1_dom"/>
</dbReference>
<keyword evidence="4" id="KW-1185">Reference proteome</keyword>
<protein>
    <submittedName>
        <fullName evidence="3">Bifunctional oligoribonuclease/PAP phosphatase NrnA</fullName>
    </submittedName>
</protein>
<comment type="caution">
    <text evidence="3">The sequence shown here is derived from an EMBL/GenBank/DDBJ whole genome shotgun (WGS) entry which is preliminary data.</text>
</comment>
<dbReference type="Proteomes" id="UP000775686">
    <property type="component" value="Unassembled WGS sequence"/>
</dbReference>
<dbReference type="PANTHER" id="PTHR47618">
    <property type="entry name" value="BIFUNCTIONAL OLIGORIBONUCLEASE AND PAP PHOSPHATASE NRNA"/>
    <property type="match status" value="1"/>
</dbReference>
<proteinExistence type="predicted"/>
<evidence type="ECO:0000259" key="1">
    <source>
        <dbReference type="Pfam" id="PF01368"/>
    </source>
</evidence>
<gene>
    <name evidence="3" type="ORF">H6A32_00535</name>
</gene>
<reference evidence="3 4" key="1">
    <citation type="journal article" date="2021" name="Sci. Rep.">
        <title>The distribution of antibiotic resistance genes in chicken gut microbiota commensals.</title>
        <authorList>
            <person name="Juricova H."/>
            <person name="Matiasovicova J."/>
            <person name="Kubasova T."/>
            <person name="Cejkova D."/>
            <person name="Rychlik I."/>
        </authorList>
    </citation>
    <scope>NUCLEOTIDE SEQUENCE [LARGE SCALE GENOMIC DNA]</scope>
    <source>
        <strain evidence="3 4">An770</strain>
    </source>
</reference>
<dbReference type="Gene3D" id="3.90.1640.10">
    <property type="entry name" value="inorganic pyrophosphatase (n-terminal core)"/>
    <property type="match status" value="1"/>
</dbReference>
<name>A0ABS2ED14_9FIRM</name>
<feature type="domain" description="DDH" evidence="1">
    <location>
        <begin position="16"/>
        <end position="153"/>
    </location>
</feature>
<accession>A0ABS2ED14</accession>
<sequence>MLKLDEILQGVKRAGIAGHVRPDGDCTGSCLALYQYLRMYYPEVRTDVYLEEIPNSFHMLTGADEIRHELPEDTGYDVFFALDCGDTKRLGFAGTLFEQAKKTVCIDHHVSNLAFADVNQIVPDASSTSELIYDLLEKERITKEIAEALYLGIVHDTGVFQYSCTKPSTMEAAAELLRKGIDGPKIIEKTFYEKTYAQNQVLGKALLESIRLMDGKVIFSYITKKSMNFFGVKAKDLEGIVSQLRVTTGVEAAIFLYELESGEFKVSLRSKEKVDVSKVAQYFGGGGHVRAAGLTFRGTVHDAVNNIVGQVALQLEEEA</sequence>
<dbReference type="RefSeq" id="WP_204863504.1">
    <property type="nucleotide sequence ID" value="NZ_JACJKH010000001.1"/>
</dbReference>
<dbReference type="Pfam" id="PF01368">
    <property type="entry name" value="DHH"/>
    <property type="match status" value="1"/>
</dbReference>
<dbReference type="InterPro" id="IPR038763">
    <property type="entry name" value="DHH_sf"/>
</dbReference>
<dbReference type="InterPro" id="IPR051319">
    <property type="entry name" value="Oligoribo/pAp-PDE_c-di-AMP_PDE"/>
</dbReference>
<dbReference type="Pfam" id="PF02272">
    <property type="entry name" value="DHHA1"/>
    <property type="match status" value="1"/>
</dbReference>
<dbReference type="EMBL" id="JACJKH010000001">
    <property type="protein sequence ID" value="MBM6742807.1"/>
    <property type="molecule type" value="Genomic_DNA"/>
</dbReference>
<dbReference type="SUPFAM" id="SSF64182">
    <property type="entry name" value="DHH phosphoesterases"/>
    <property type="match status" value="1"/>
</dbReference>